<evidence type="ECO:0008006" key="2">
    <source>
        <dbReference type="Google" id="ProtNLM"/>
    </source>
</evidence>
<name>X1T945_9ZZZZ</name>
<sequence>MIAGKDILDQIGLSSLKNVTPRNVDIFIKERENALKDLNRWDKSFTAKESLIDFTLATFVKTDFAMNWHVKIVCDKLQKLVDPDDPLNRLIITMPRRHTKSEICTRRFPAWIIGKHPRSYTGSRIFTIKEYNFTK</sequence>
<dbReference type="EMBL" id="BARW01009738">
    <property type="protein sequence ID" value="GAI84045.1"/>
    <property type="molecule type" value="Genomic_DNA"/>
</dbReference>
<reference evidence="1" key="1">
    <citation type="journal article" date="2014" name="Front. Microbiol.">
        <title>High frequency of phylogenetically diverse reductive dehalogenase-homologous genes in deep subseafloor sedimentary metagenomes.</title>
        <authorList>
            <person name="Kawai M."/>
            <person name="Futagami T."/>
            <person name="Toyoda A."/>
            <person name="Takaki Y."/>
            <person name="Nishi S."/>
            <person name="Hori S."/>
            <person name="Arai W."/>
            <person name="Tsubouchi T."/>
            <person name="Morono Y."/>
            <person name="Uchiyama I."/>
            <person name="Ito T."/>
            <person name="Fujiyama A."/>
            <person name="Inagaki F."/>
            <person name="Takami H."/>
        </authorList>
    </citation>
    <scope>NUCLEOTIDE SEQUENCE</scope>
    <source>
        <strain evidence="1">Expedition CK06-06</strain>
    </source>
</reference>
<evidence type="ECO:0000313" key="1">
    <source>
        <dbReference type="EMBL" id="GAI84045.1"/>
    </source>
</evidence>
<comment type="caution">
    <text evidence="1">The sequence shown here is derived from an EMBL/GenBank/DDBJ whole genome shotgun (WGS) entry which is preliminary data.</text>
</comment>
<proteinExistence type="predicted"/>
<accession>X1T945</accession>
<protein>
    <recommendedName>
        <fullName evidence="2">Terminase large subunit gp17-like C-terminal domain-containing protein</fullName>
    </recommendedName>
</protein>
<organism evidence="1">
    <name type="scientific">marine sediment metagenome</name>
    <dbReference type="NCBI Taxonomy" id="412755"/>
    <lineage>
        <taxon>unclassified sequences</taxon>
        <taxon>metagenomes</taxon>
        <taxon>ecological metagenomes</taxon>
    </lineage>
</organism>
<gene>
    <name evidence="1" type="ORF">S12H4_19463</name>
</gene>
<dbReference type="AlphaFoldDB" id="X1T945"/>